<feature type="domain" description="C2H2-type" evidence="8">
    <location>
        <begin position="1100"/>
        <end position="1122"/>
    </location>
</feature>
<dbReference type="Pfam" id="PF00096">
    <property type="entry name" value="zf-C2H2"/>
    <property type="match status" value="4"/>
</dbReference>
<feature type="binding site" evidence="6">
    <location>
        <position position="732"/>
    </location>
    <ligand>
        <name>Zn(2+)</name>
        <dbReference type="ChEBI" id="CHEBI:29105"/>
    </ligand>
</feature>
<dbReference type="Gene3D" id="3.30.160.60">
    <property type="entry name" value="Classic Zinc Finger"/>
    <property type="match status" value="17"/>
</dbReference>
<feature type="domain" description="C2H2-type" evidence="8">
    <location>
        <begin position="559"/>
        <end position="586"/>
    </location>
</feature>
<feature type="domain" description="C2H2-type" evidence="8">
    <location>
        <begin position="1241"/>
        <end position="1269"/>
    </location>
</feature>
<dbReference type="PANTHER" id="PTHR24379">
    <property type="entry name" value="KRAB AND ZINC FINGER DOMAIN-CONTAINING"/>
    <property type="match status" value="1"/>
</dbReference>
<dbReference type="SUPFAM" id="SSF57667">
    <property type="entry name" value="beta-beta-alpha zinc fingers"/>
    <property type="match status" value="10"/>
</dbReference>
<dbReference type="GeneID" id="115262051"/>
<keyword evidence="4 6" id="KW-0862">Zinc</keyword>
<feature type="domain" description="C2H2-type" evidence="8">
    <location>
        <begin position="1213"/>
        <end position="1240"/>
    </location>
</feature>
<feature type="region of interest" description="Disordered" evidence="7">
    <location>
        <begin position="610"/>
        <end position="645"/>
    </location>
</feature>
<feature type="binding site" evidence="6">
    <location>
        <position position="729"/>
    </location>
    <ligand>
        <name>Zn(2+)</name>
        <dbReference type="ChEBI" id="CHEBI:29105"/>
    </ligand>
</feature>
<feature type="domain" description="C2H2-type" evidence="8">
    <location>
        <begin position="531"/>
        <end position="558"/>
    </location>
</feature>
<feature type="region of interest" description="Disordered" evidence="7">
    <location>
        <begin position="794"/>
        <end position="856"/>
    </location>
</feature>
<evidence type="ECO:0000256" key="2">
    <source>
        <dbReference type="ARBA" id="ARBA00022737"/>
    </source>
</evidence>
<dbReference type="Pfam" id="PF07776">
    <property type="entry name" value="zf-AD"/>
    <property type="match status" value="2"/>
</dbReference>
<dbReference type="EnsemblMetazoa" id="AALFPA23_007565.R10085">
    <property type="protein sequence ID" value="AALFPA23_007565.P10085"/>
    <property type="gene ID" value="AALFPA23_007565"/>
</dbReference>
<dbReference type="PROSITE" id="PS00018">
    <property type="entry name" value="EF_HAND_1"/>
    <property type="match status" value="1"/>
</dbReference>
<keyword evidence="3 5" id="KW-0863">Zinc-finger</keyword>
<dbReference type="RefSeq" id="XP_062703543.1">
    <property type="nucleotide sequence ID" value="XM_062847559.1"/>
</dbReference>
<feature type="binding site" evidence="6">
    <location>
        <position position="32"/>
    </location>
    <ligand>
        <name>Zn(2+)</name>
        <dbReference type="ChEBI" id="CHEBI:29105"/>
    </ligand>
</feature>
<dbReference type="SUPFAM" id="SSF57716">
    <property type="entry name" value="Glucocorticoid receptor-like (DNA-binding domain)"/>
    <property type="match status" value="2"/>
</dbReference>
<dbReference type="Proteomes" id="UP000069940">
    <property type="component" value="Unassembled WGS sequence"/>
</dbReference>
<evidence type="ECO:0000256" key="4">
    <source>
        <dbReference type="ARBA" id="ARBA00022833"/>
    </source>
</evidence>
<feature type="domain" description="ZAD" evidence="9">
    <location>
        <begin position="30"/>
        <end position="105"/>
    </location>
</feature>
<feature type="domain" description="C2H2-type" evidence="8">
    <location>
        <begin position="321"/>
        <end position="350"/>
    </location>
</feature>
<evidence type="ECO:0000313" key="11">
    <source>
        <dbReference type="Proteomes" id="UP000069940"/>
    </source>
</evidence>
<evidence type="ECO:0000256" key="1">
    <source>
        <dbReference type="ARBA" id="ARBA00022723"/>
    </source>
</evidence>
<evidence type="ECO:0000256" key="5">
    <source>
        <dbReference type="PROSITE-ProRule" id="PRU00042"/>
    </source>
</evidence>
<dbReference type="InterPro" id="IPR012934">
    <property type="entry name" value="Znf_AD"/>
</dbReference>
<dbReference type="SMART" id="SM00355">
    <property type="entry name" value="ZnF_C2H2"/>
    <property type="match status" value="26"/>
</dbReference>
<feature type="domain" description="C2H2-type" evidence="8">
    <location>
        <begin position="1129"/>
        <end position="1156"/>
    </location>
</feature>
<evidence type="ECO:0000256" key="3">
    <source>
        <dbReference type="ARBA" id="ARBA00022771"/>
    </source>
</evidence>
<feature type="binding site" evidence="6">
    <location>
        <position position="686"/>
    </location>
    <ligand>
        <name>Zn(2+)</name>
        <dbReference type="ChEBI" id="CHEBI:29105"/>
    </ligand>
</feature>
<dbReference type="Pfam" id="PF12874">
    <property type="entry name" value="zf-met"/>
    <property type="match status" value="2"/>
</dbReference>
<feature type="domain" description="C2H2-type" evidence="8">
    <location>
        <begin position="503"/>
        <end position="530"/>
    </location>
</feature>
<reference evidence="11" key="1">
    <citation type="journal article" date="2015" name="Proc. Natl. Acad. Sci. U.S.A.">
        <title>Genome sequence of the Asian Tiger mosquito, Aedes albopictus, reveals insights into its biology, genetics, and evolution.</title>
        <authorList>
            <person name="Chen X.G."/>
            <person name="Jiang X."/>
            <person name="Gu J."/>
            <person name="Xu M."/>
            <person name="Wu Y."/>
            <person name="Deng Y."/>
            <person name="Zhang C."/>
            <person name="Bonizzoni M."/>
            <person name="Dermauw W."/>
            <person name="Vontas J."/>
            <person name="Armbruster P."/>
            <person name="Huang X."/>
            <person name="Yang Y."/>
            <person name="Zhang H."/>
            <person name="He W."/>
            <person name="Peng H."/>
            <person name="Liu Y."/>
            <person name="Wu K."/>
            <person name="Chen J."/>
            <person name="Lirakis M."/>
            <person name="Topalis P."/>
            <person name="Van Leeuwen T."/>
            <person name="Hall A.B."/>
            <person name="Jiang X."/>
            <person name="Thorpe C."/>
            <person name="Mueller R.L."/>
            <person name="Sun C."/>
            <person name="Waterhouse R.M."/>
            <person name="Yan G."/>
            <person name="Tu Z.J."/>
            <person name="Fang X."/>
            <person name="James A.A."/>
        </authorList>
    </citation>
    <scope>NUCLEOTIDE SEQUENCE [LARGE SCALE GENOMIC DNA]</scope>
    <source>
        <strain evidence="11">Foshan</strain>
    </source>
</reference>
<feature type="compositionally biased region" description="Basic and acidic residues" evidence="7">
    <location>
        <begin position="821"/>
        <end position="830"/>
    </location>
</feature>
<dbReference type="SMART" id="SM00868">
    <property type="entry name" value="zf-AD"/>
    <property type="match status" value="2"/>
</dbReference>
<dbReference type="PROSITE" id="PS50157">
    <property type="entry name" value="ZINC_FINGER_C2H2_2"/>
    <property type="match status" value="20"/>
</dbReference>
<keyword evidence="1 6" id="KW-0479">Metal-binding</keyword>
<name>A0ABM1YBC3_AEDAL</name>
<dbReference type="PROSITE" id="PS00028">
    <property type="entry name" value="ZINC_FINGER_C2H2_1"/>
    <property type="match status" value="21"/>
</dbReference>
<feature type="domain" description="C2H2-type" evidence="8">
    <location>
        <begin position="587"/>
        <end position="614"/>
    </location>
</feature>
<dbReference type="InterPro" id="IPR036236">
    <property type="entry name" value="Znf_C2H2_sf"/>
</dbReference>
<feature type="domain" description="ZAD" evidence="9">
    <location>
        <begin position="681"/>
        <end position="756"/>
    </location>
</feature>
<feature type="domain" description="C2H2-type" evidence="8">
    <location>
        <begin position="1072"/>
        <end position="1099"/>
    </location>
</feature>
<reference evidence="10" key="2">
    <citation type="submission" date="2025-05" db="UniProtKB">
        <authorList>
            <consortium name="EnsemblMetazoa"/>
        </authorList>
    </citation>
    <scope>IDENTIFICATION</scope>
    <source>
        <strain evidence="10">Foshan</strain>
    </source>
</reference>
<feature type="domain" description="C2H2-type" evidence="8">
    <location>
        <begin position="937"/>
        <end position="959"/>
    </location>
</feature>
<dbReference type="InterPro" id="IPR013087">
    <property type="entry name" value="Znf_C2H2_type"/>
</dbReference>
<feature type="binding site" evidence="6">
    <location>
        <position position="35"/>
    </location>
    <ligand>
        <name>Zn(2+)</name>
        <dbReference type="ChEBI" id="CHEBI:29105"/>
    </ligand>
</feature>
<proteinExistence type="predicted"/>
<keyword evidence="11" id="KW-1185">Reference proteome</keyword>
<evidence type="ECO:0000256" key="7">
    <source>
        <dbReference type="SAM" id="MobiDB-lite"/>
    </source>
</evidence>
<evidence type="ECO:0008006" key="12">
    <source>
        <dbReference type="Google" id="ProtNLM"/>
    </source>
</evidence>
<dbReference type="InterPro" id="IPR018247">
    <property type="entry name" value="EF_Hand_1_Ca_BS"/>
</dbReference>
<evidence type="ECO:0000313" key="10">
    <source>
        <dbReference type="EnsemblMetazoa" id="AALFPA23_007565.P10085"/>
    </source>
</evidence>
<feature type="domain" description="C2H2-type" evidence="8">
    <location>
        <begin position="446"/>
        <end position="468"/>
    </location>
</feature>
<feature type="domain" description="C2H2-type" evidence="8">
    <location>
        <begin position="908"/>
        <end position="936"/>
    </location>
</feature>
<keyword evidence="2" id="KW-0677">Repeat</keyword>
<feature type="domain" description="C2H2-type" evidence="8">
    <location>
        <begin position="1157"/>
        <end position="1184"/>
    </location>
</feature>
<evidence type="ECO:0000259" key="9">
    <source>
        <dbReference type="PROSITE" id="PS51915"/>
    </source>
</evidence>
<feature type="binding site" evidence="6">
    <location>
        <position position="78"/>
    </location>
    <ligand>
        <name>Zn(2+)</name>
        <dbReference type="ChEBI" id="CHEBI:29105"/>
    </ligand>
</feature>
<feature type="domain" description="C2H2-type" evidence="8">
    <location>
        <begin position="974"/>
        <end position="1004"/>
    </location>
</feature>
<evidence type="ECO:0000259" key="8">
    <source>
        <dbReference type="PROSITE" id="PS50157"/>
    </source>
</evidence>
<dbReference type="PANTHER" id="PTHR24379:SF127">
    <property type="entry name" value="BLOODY FINGERS-RELATED"/>
    <property type="match status" value="1"/>
</dbReference>
<feature type="domain" description="C2H2-type" evidence="8">
    <location>
        <begin position="418"/>
        <end position="445"/>
    </location>
</feature>
<feature type="domain" description="C2H2-type" evidence="8">
    <location>
        <begin position="1185"/>
        <end position="1212"/>
    </location>
</feature>
<feature type="domain" description="C2H2-type" evidence="8">
    <location>
        <begin position="390"/>
        <end position="417"/>
    </location>
</feature>
<feature type="domain" description="C2H2-type" evidence="8">
    <location>
        <begin position="1044"/>
        <end position="1071"/>
    </location>
</feature>
<feature type="compositionally biased region" description="Polar residues" evidence="7">
    <location>
        <begin position="615"/>
        <end position="627"/>
    </location>
</feature>
<feature type="binding site" evidence="6">
    <location>
        <position position="683"/>
    </location>
    <ligand>
        <name>Zn(2+)</name>
        <dbReference type="ChEBI" id="CHEBI:29105"/>
    </ligand>
</feature>
<accession>A0ABM1YBC3</accession>
<feature type="domain" description="C2H2-type" evidence="8">
    <location>
        <begin position="475"/>
        <end position="502"/>
    </location>
</feature>
<sequence>MDLMNESSEQHNNNKSVQNSQRENSIYMMDVCRICMQSEDEDSFSIFSKYNEINIATTIAAISSIQLSEDDALPSKICRSCFEDVKLVIALIEKIKSSDEKLRNDCILVKDKKSSFEQVIIVKAELIDEETHNDDNEGEVDSISYEVKFESDSDNDKLSVLKEKLKNTGKPDDRGPEKDKIFRKRKRKFKFESESDVDDNDSLDEKELKMFAIVKLPKINFVCCRCYQYFETTKEYEMHIEEHTKFSAKRTDTLFCEICKRKFNKTKAFEKHRDKFKVLTKLYECHQCKSRFISAVSRRKHAHNHPKTIEDKMKEEYGEILCCVQGCSKAFASEELLIKHSQESHKLHRRMYKEEELAQKTAECPVCFNRYATEILLRRHRKRNSKPMGHQCVTCGLKFRTKDVLIFHEMNHAEQKPFQCDICKKYFSGSNALKVHQRCHSKEKAFVCSTCGVGFNQRSQLITHEYDHGDAPLPFECEVCKKAFKRKTNLINHMRLHTGERPFACRHCSMSFSSYTTRQFHEMVHTGIRPFKCSYCDRTFTLKRLKLEHECKHTGIKPYKCSHCDKAFTRKQFQVDHESTHTGVKPYRCHLCNCSYSHKTNLRRHLDSHGLPQEKSMSSNEMPSPASTEAMASANSSATDMGPVSTVDGHPDSSDFRKCLLIKCYLKVFRKLQRISNTNMNICRLCMQHADENFIDLFSTVNGIDIAATVAASCSIMLAKNDDLPNTICNVCLEDVQMVNTFVEKVRKTDAELRRKQEIKDEDLENSQIELIVIKPEPLDEEQLANSDVELQENIRSDADNDESLSENSSSIRTRKRSRRKSEESKERSDKIHKRLRKPKKDKGVESDGTDDDSTTLSEKELEMFEVLNLPPVNFVCCGCRQYFGTSEELDMHTDTHKKFAVKNANNIHCGVCKKKFNKPNALERHRRKWNSIKKLFECRKCKSRFFIGDSMRQHLKKHPKTIGERVSQEYGEIVCCVYGCTKSFPSEELLINHSRDTHQIQKQTYDNEDNEKKPSKCPVCYKGFTSERLLRKHRNRSSKPLGHQCSTCGLKFRTKDVLLVHEANHGDQKPFQCHICSKYFSSKSAVNAHQKYHAEEKTFVCATCGAAFYQKYLLKLHEQNHVEGPLPFKCEMCEKSYKSKNGLVNHIRVHTGEKPFSCRHCSMTFATSDARRSHEMNHSATKPFKCSYCDKSYRNRRQREEHENMHTGIKPFKCSSCDKAFTRKQSQIDHEKAHSGIKPYQCNLCNCSYTHKVNLRRHLESLHPPAEDSLDVPGVSSVSVP</sequence>
<feature type="compositionally biased region" description="Basic residues" evidence="7">
    <location>
        <begin position="831"/>
        <end position="841"/>
    </location>
</feature>
<feature type="binding site" evidence="6">
    <location>
        <position position="81"/>
    </location>
    <ligand>
        <name>Zn(2+)</name>
        <dbReference type="ChEBI" id="CHEBI:29105"/>
    </ligand>
</feature>
<feature type="region of interest" description="Disordered" evidence="7">
    <location>
        <begin position="1"/>
        <end position="20"/>
    </location>
</feature>
<protein>
    <recommendedName>
        <fullName evidence="12">C2h2-type zn-finger protein</fullName>
    </recommendedName>
</protein>
<evidence type="ECO:0000256" key="6">
    <source>
        <dbReference type="PROSITE-ProRule" id="PRU01263"/>
    </source>
</evidence>
<dbReference type="Gene3D" id="3.40.1800.20">
    <property type="match status" value="2"/>
</dbReference>
<organism evidence="10 11">
    <name type="scientific">Aedes albopictus</name>
    <name type="common">Asian tiger mosquito</name>
    <name type="synonym">Stegomyia albopicta</name>
    <dbReference type="NCBI Taxonomy" id="7160"/>
    <lineage>
        <taxon>Eukaryota</taxon>
        <taxon>Metazoa</taxon>
        <taxon>Ecdysozoa</taxon>
        <taxon>Arthropoda</taxon>
        <taxon>Hexapoda</taxon>
        <taxon>Insecta</taxon>
        <taxon>Pterygota</taxon>
        <taxon>Neoptera</taxon>
        <taxon>Endopterygota</taxon>
        <taxon>Diptera</taxon>
        <taxon>Nematocera</taxon>
        <taxon>Culicoidea</taxon>
        <taxon>Culicidae</taxon>
        <taxon>Culicinae</taxon>
        <taxon>Aedini</taxon>
        <taxon>Aedes</taxon>
        <taxon>Stegomyia</taxon>
    </lineage>
</organism>
<dbReference type="PROSITE" id="PS51915">
    <property type="entry name" value="ZAD"/>
    <property type="match status" value="2"/>
</dbReference>